<keyword evidence="1" id="KW-0812">Transmembrane</keyword>
<proteinExistence type="predicted"/>
<keyword evidence="3" id="KW-1185">Reference proteome</keyword>
<dbReference type="AlphaFoldDB" id="A0A2Z3LG41"/>
<protein>
    <submittedName>
        <fullName evidence="2">Uncharacterized protein</fullName>
    </submittedName>
</protein>
<feature type="transmembrane region" description="Helical" evidence="1">
    <location>
        <begin position="12"/>
        <end position="31"/>
    </location>
</feature>
<dbReference type="EMBL" id="CP029619">
    <property type="protein sequence ID" value="AWN81535.1"/>
    <property type="molecule type" value="Genomic_DNA"/>
</dbReference>
<evidence type="ECO:0000313" key="2">
    <source>
        <dbReference type="EMBL" id="AWN81535.1"/>
    </source>
</evidence>
<dbReference type="Proteomes" id="UP000245872">
    <property type="component" value="Chromosome"/>
</dbReference>
<dbReference type="KEGG" id="cher:DK880_00201"/>
<gene>
    <name evidence="2" type="ORF">DK880_00201</name>
</gene>
<reference evidence="2 3" key="1">
    <citation type="submission" date="2018-05" db="EMBL/GenBank/DDBJ databases">
        <title>Candidatus Cardinium hertigii Genome Assembly.</title>
        <authorList>
            <person name="Showmaker K.C."/>
            <person name="Walden K.O."/>
            <person name="Fields C.J."/>
            <person name="Lambert K.N."/>
            <person name="Hudson M.E."/>
        </authorList>
    </citation>
    <scope>NUCLEOTIDE SEQUENCE [LARGE SCALE GENOMIC DNA]</scope>
    <source>
        <strain evidence="3">cHgTN10</strain>
    </source>
</reference>
<name>A0A2Z3LG41_9BACT</name>
<keyword evidence="1" id="KW-0472">Membrane</keyword>
<dbReference type="RefSeq" id="WP_109996985.1">
    <property type="nucleotide sequence ID" value="NZ_CP029619.1"/>
</dbReference>
<evidence type="ECO:0000256" key="1">
    <source>
        <dbReference type="SAM" id="Phobius"/>
    </source>
</evidence>
<organism evidence="2 3">
    <name type="scientific">Candidatus Cardinium hertigii</name>
    <dbReference type="NCBI Taxonomy" id="247481"/>
    <lineage>
        <taxon>Bacteria</taxon>
        <taxon>Pseudomonadati</taxon>
        <taxon>Bacteroidota</taxon>
        <taxon>Cytophagia</taxon>
        <taxon>Cytophagales</taxon>
        <taxon>Amoebophilaceae</taxon>
        <taxon>Candidatus Cardinium</taxon>
    </lineage>
</organism>
<sequence length="586" mass="67728">MIPINKGNNKSSYFTLLYTLLGIGCIAVATISCIKQPLTMKGCSTTKNQCDKGKEEGSKSTPDNCCNKNEILFSFPVVCINDIMLFPNSKFSTIIKLIMPDEQASLRDILEFITRTNLKSAGDFFLFRDRGSGGQQELEDPIRNMQEIINKCINNKIKNLVSKAMQHKEMTYGAYIWRFNKEKKQLHFDIAKELKKQGTRRISSEEEKSLPFANKCEECNLMNKMEPQLNHLISLLFQQEIIANRIAMNLCMDAKQAITDLDNTGIPCNIYRYEMPRNEWRELCSALTTQSVEKVTEQYVKFLEACMNPAVDRKIPNLTKILEEKNQAYNIDAVCKEIGDVFPTQLNITQTKNKNKTIKTKNPIAFKSKSLSTTLLPAIDQAEQSSNKPLFEQIELFEQINLSLLPNMNSLDKRVVKWSKNMNWLTKYYQKAEANSYDGQFKDKNKDLATLSEEKIKHDITPIHFLLACADVDHYFQRRDDKDNTRTAFIMIDNQLIKRFGMVDIALADNIIYHQAIRFPEIVEKTLHSPIDSTTEICKDTEEAYQYIEGRSIVKDLTTQAYIVRIKEKEERFSKDIHVFPFRIYR</sequence>
<dbReference type="OrthoDB" id="9811239at2"/>
<evidence type="ECO:0000313" key="3">
    <source>
        <dbReference type="Proteomes" id="UP000245872"/>
    </source>
</evidence>
<dbReference type="PROSITE" id="PS51257">
    <property type="entry name" value="PROKAR_LIPOPROTEIN"/>
    <property type="match status" value="1"/>
</dbReference>
<keyword evidence="1" id="KW-1133">Transmembrane helix</keyword>
<accession>A0A2Z3LG41</accession>